<protein>
    <submittedName>
        <fullName evidence="2">Uncharacterized protein</fullName>
    </submittedName>
</protein>
<comment type="caution">
    <text evidence="2">The sequence shown here is derived from an EMBL/GenBank/DDBJ whole genome shotgun (WGS) entry which is preliminary data.</text>
</comment>
<feature type="region of interest" description="Disordered" evidence="1">
    <location>
        <begin position="139"/>
        <end position="192"/>
    </location>
</feature>
<name>A0A8X6GXX8_TRICU</name>
<proteinExistence type="predicted"/>
<reference evidence="2" key="1">
    <citation type="submission" date="2020-07" db="EMBL/GenBank/DDBJ databases">
        <title>Multicomponent nature underlies the extraordinary mechanical properties of spider dragline silk.</title>
        <authorList>
            <person name="Kono N."/>
            <person name="Nakamura H."/>
            <person name="Mori M."/>
            <person name="Yoshida Y."/>
            <person name="Ohtoshi R."/>
            <person name="Malay A.D."/>
            <person name="Moran D.A.P."/>
            <person name="Tomita M."/>
            <person name="Numata K."/>
            <person name="Arakawa K."/>
        </authorList>
    </citation>
    <scope>NUCLEOTIDE SEQUENCE</scope>
</reference>
<organism evidence="2 3">
    <name type="scientific">Trichonephila clavata</name>
    <name type="common">Joro spider</name>
    <name type="synonym">Nephila clavata</name>
    <dbReference type="NCBI Taxonomy" id="2740835"/>
    <lineage>
        <taxon>Eukaryota</taxon>
        <taxon>Metazoa</taxon>
        <taxon>Ecdysozoa</taxon>
        <taxon>Arthropoda</taxon>
        <taxon>Chelicerata</taxon>
        <taxon>Arachnida</taxon>
        <taxon>Araneae</taxon>
        <taxon>Araneomorphae</taxon>
        <taxon>Entelegynae</taxon>
        <taxon>Araneoidea</taxon>
        <taxon>Nephilidae</taxon>
        <taxon>Trichonephila</taxon>
    </lineage>
</organism>
<gene>
    <name evidence="2" type="ORF">TNCT_209321</name>
</gene>
<feature type="compositionally biased region" description="Low complexity" evidence="1">
    <location>
        <begin position="157"/>
        <end position="177"/>
    </location>
</feature>
<evidence type="ECO:0000313" key="2">
    <source>
        <dbReference type="EMBL" id="GFR13393.1"/>
    </source>
</evidence>
<evidence type="ECO:0000313" key="3">
    <source>
        <dbReference type="Proteomes" id="UP000887116"/>
    </source>
</evidence>
<sequence>MTRRGPQASSSELTLPVPLATRGTKRRAMLEPAGGSSPKRPSRPQPCPTTTKLTSAGSMVAREFGNIITKRKVITKRRVDLVKFWKIITKRKVITRRRVELLPVGGSPKKPETLLLLISCGLLIIALFIWPSGEANCPPAERVQTRSMTRRGPQPSPSSSSELILPVSPATRGLNRALPPPNRPPPVLWLQG</sequence>
<dbReference type="AlphaFoldDB" id="A0A8X6GXX8"/>
<dbReference type="Proteomes" id="UP000887116">
    <property type="component" value="Unassembled WGS sequence"/>
</dbReference>
<keyword evidence="3" id="KW-1185">Reference proteome</keyword>
<dbReference type="EMBL" id="BMAO01036843">
    <property type="protein sequence ID" value="GFR13393.1"/>
    <property type="molecule type" value="Genomic_DNA"/>
</dbReference>
<evidence type="ECO:0000256" key="1">
    <source>
        <dbReference type="SAM" id="MobiDB-lite"/>
    </source>
</evidence>
<feature type="compositionally biased region" description="Pro residues" evidence="1">
    <location>
        <begin position="178"/>
        <end position="192"/>
    </location>
</feature>
<accession>A0A8X6GXX8</accession>
<feature type="region of interest" description="Disordered" evidence="1">
    <location>
        <begin position="1"/>
        <end position="53"/>
    </location>
</feature>